<sequence>MRRTIVALAAGALATALVAGAPVRAEEPSRPWYKADVAMNCHDQPAGSAPFYHGPSASVQYDNRFDAGHVVPDGLLDRYVPQGLATWPDWGPDGQDLVVLSAYRAGEPAALVGLKPGSGQTRLVTMPENKSHAGGVAVVNGWLFVSGPTSAHGHPTVQRYPLGAVRTALATGNPLWRADGHFHEFTMGEDELKPSFLSSYGDTLYVGTFDSDHRNRMHRFTVKNDGTLDRVGGPDDWIQVPLKTQGLTVTGEHYIYSTSHGSDARSNIYVVRKGYKLLDNAKTAGDATCFRAPSMSEGITDSDGRIYLVYESGSYKYRTDECDKPQPFEGDCTLNIIDHLHRTTVSQLTSMT</sequence>
<feature type="signal peptide" evidence="1">
    <location>
        <begin position="1"/>
        <end position="21"/>
    </location>
</feature>
<evidence type="ECO:0000313" key="3">
    <source>
        <dbReference type="Proteomes" id="UP000199682"/>
    </source>
</evidence>
<accession>A0A1G9FEM2</accession>
<gene>
    <name evidence="2" type="ORF">SAMN04488074_107334</name>
</gene>
<evidence type="ECO:0000256" key="1">
    <source>
        <dbReference type="SAM" id="SignalP"/>
    </source>
</evidence>
<organism evidence="2 3">
    <name type="scientific">Lentzea albidocapillata subsp. violacea</name>
    <dbReference type="NCBI Taxonomy" id="128104"/>
    <lineage>
        <taxon>Bacteria</taxon>
        <taxon>Bacillati</taxon>
        <taxon>Actinomycetota</taxon>
        <taxon>Actinomycetes</taxon>
        <taxon>Pseudonocardiales</taxon>
        <taxon>Pseudonocardiaceae</taxon>
        <taxon>Lentzea</taxon>
    </lineage>
</organism>
<dbReference type="SUPFAM" id="SSF69322">
    <property type="entry name" value="Tricorn protease domain 2"/>
    <property type="match status" value="1"/>
</dbReference>
<dbReference type="Proteomes" id="UP000199682">
    <property type="component" value="Unassembled WGS sequence"/>
</dbReference>
<feature type="chain" id="PRO_5038771245" evidence="1">
    <location>
        <begin position="22"/>
        <end position="352"/>
    </location>
</feature>
<reference evidence="3" key="1">
    <citation type="submission" date="2016-10" db="EMBL/GenBank/DDBJ databases">
        <authorList>
            <person name="Varghese N."/>
            <person name="Submissions S."/>
        </authorList>
    </citation>
    <scope>NUCLEOTIDE SEQUENCE [LARGE SCALE GENOMIC DNA]</scope>
    <source>
        <strain evidence="3">DSM 44796</strain>
    </source>
</reference>
<evidence type="ECO:0000313" key="2">
    <source>
        <dbReference type="EMBL" id="SDK86796.1"/>
    </source>
</evidence>
<dbReference type="RefSeq" id="WP_143027767.1">
    <property type="nucleotide sequence ID" value="NZ_FNET01000007.1"/>
</dbReference>
<proteinExistence type="predicted"/>
<name>A0A1G9FEM2_9PSEU</name>
<dbReference type="EMBL" id="FNET01000007">
    <property type="protein sequence ID" value="SDK86796.1"/>
    <property type="molecule type" value="Genomic_DNA"/>
</dbReference>
<keyword evidence="1" id="KW-0732">Signal</keyword>
<dbReference type="AlphaFoldDB" id="A0A1G9FEM2"/>
<protein>
    <submittedName>
        <fullName evidence="2">Uncharacterized protein</fullName>
    </submittedName>
</protein>